<reference evidence="3" key="1">
    <citation type="journal article" date="2020" name="bioRxiv">
        <title>Whole genome comparisons of ergot fungi reveals the divergence and evolution of species within the genus Claviceps are the result of varying mechanisms driving genome evolution and host range expansion.</title>
        <authorList>
            <person name="Wyka S.A."/>
            <person name="Mondo S.J."/>
            <person name="Liu M."/>
            <person name="Dettman J."/>
            <person name="Nalam V."/>
            <person name="Broders K.D."/>
        </authorList>
    </citation>
    <scope>NUCLEOTIDE SEQUENCE</scope>
    <source>
        <strain evidence="3">CCC 489</strain>
    </source>
</reference>
<dbReference type="AlphaFoldDB" id="A0A8K0J7M6"/>
<evidence type="ECO:0000256" key="2">
    <source>
        <dbReference type="SAM" id="Phobius"/>
    </source>
</evidence>
<protein>
    <submittedName>
        <fullName evidence="3">Uncharacterized protein</fullName>
    </submittedName>
</protein>
<feature type="compositionally biased region" description="Basic and acidic residues" evidence="1">
    <location>
        <begin position="289"/>
        <end position="300"/>
    </location>
</feature>
<proteinExistence type="predicted"/>
<keyword evidence="2" id="KW-1133">Transmembrane helix</keyword>
<keyword evidence="2" id="KW-0812">Transmembrane</keyword>
<keyword evidence="4" id="KW-1185">Reference proteome</keyword>
<keyword evidence="2" id="KW-0472">Membrane</keyword>
<feature type="compositionally biased region" description="Basic residues" evidence="1">
    <location>
        <begin position="217"/>
        <end position="229"/>
    </location>
</feature>
<dbReference type="OrthoDB" id="3439820at2759"/>
<name>A0A8K0J7M6_9HYPO</name>
<sequence>METVVRTPRRQSLVDFAETGLSAWELFVNGISFDTSENTAQLQDGRSANPAPHPQVSVKKAQPESEGVEAEGTAIPDHVVAQVTPDSFLGIGSEKQDDPGGKKIQVGGLPSTESLTTKVEIFQEDAPKKCARDLVALRSLPSRSLSRVTDTMEHGNSKLLTFLHGMDKPGTRTRENARHITNGRRKNMPNWGLLMGRGTIHFTQVSKTSSPRMLNRWARRSTRQQRKHSALSPELDPSPPDRGRNEPDPRLAPHVAPGPLIVTWGMNIKHPAADHEAKQRKQIQLSASEARDRRNETRQMPERTGPKILQDMTRGSTTQTVTECASTHIITTTGCDRPRFKTSFRALPKQENNNRRAQPGDYQKGGAMYNLPLIATSESSLGSSVMRILQKPSPRVRLAEVGNEIGTTSKCHPGQGGWHTNKNTESFPNIYRPAVSKPDSPVTTDLGIKGARVVDQRPRQQGDAAVGGQPQTALKEIGDAANRAEEPQQAAAVARGDRATCVDMFVQDDELTALVQAPGRFPDSIDTPWLEPNPPDDWVGARNTVIAVRPDDGFLGPALRAGRDFLGVMWCYILPAWQMYWERVGPLFNLKSEYWARQNRDEGTVGDCLTVVLSIPMTLLFIAGYMMALRLGLLCIENGKAVQEWAGDVYWYVRGE</sequence>
<evidence type="ECO:0000313" key="3">
    <source>
        <dbReference type="EMBL" id="KAG5926872.1"/>
    </source>
</evidence>
<evidence type="ECO:0000256" key="1">
    <source>
        <dbReference type="SAM" id="MobiDB-lite"/>
    </source>
</evidence>
<comment type="caution">
    <text evidence="3">The sequence shown here is derived from an EMBL/GenBank/DDBJ whole genome shotgun (WGS) entry which is preliminary data.</text>
</comment>
<accession>A0A8K0J7M6</accession>
<feature type="transmembrane region" description="Helical" evidence="2">
    <location>
        <begin position="609"/>
        <end position="628"/>
    </location>
</feature>
<feature type="region of interest" description="Disordered" evidence="1">
    <location>
        <begin position="205"/>
        <end position="257"/>
    </location>
</feature>
<feature type="region of interest" description="Disordered" evidence="1">
    <location>
        <begin position="39"/>
        <end position="68"/>
    </location>
</feature>
<gene>
    <name evidence="3" type="ORF">E4U42_002839</name>
</gene>
<dbReference type="EMBL" id="SRPY01000228">
    <property type="protein sequence ID" value="KAG5926872.1"/>
    <property type="molecule type" value="Genomic_DNA"/>
</dbReference>
<dbReference type="Proteomes" id="UP000811619">
    <property type="component" value="Unassembled WGS sequence"/>
</dbReference>
<evidence type="ECO:0000313" key="4">
    <source>
        <dbReference type="Proteomes" id="UP000811619"/>
    </source>
</evidence>
<feature type="compositionally biased region" description="Basic and acidic residues" evidence="1">
    <location>
        <begin position="239"/>
        <end position="251"/>
    </location>
</feature>
<feature type="region of interest" description="Disordered" evidence="1">
    <location>
        <begin position="273"/>
        <end position="300"/>
    </location>
</feature>
<organism evidence="3 4">
    <name type="scientific">Claviceps africana</name>
    <dbReference type="NCBI Taxonomy" id="83212"/>
    <lineage>
        <taxon>Eukaryota</taxon>
        <taxon>Fungi</taxon>
        <taxon>Dikarya</taxon>
        <taxon>Ascomycota</taxon>
        <taxon>Pezizomycotina</taxon>
        <taxon>Sordariomycetes</taxon>
        <taxon>Hypocreomycetidae</taxon>
        <taxon>Hypocreales</taxon>
        <taxon>Clavicipitaceae</taxon>
        <taxon>Claviceps</taxon>
    </lineage>
</organism>